<dbReference type="OrthoDB" id="9804150at2"/>
<dbReference type="Pfam" id="PF00899">
    <property type="entry name" value="ThiF"/>
    <property type="match status" value="1"/>
</dbReference>
<dbReference type="GO" id="GO:0008641">
    <property type="term" value="F:ubiquitin-like modifier activating enzyme activity"/>
    <property type="evidence" value="ECO:0007669"/>
    <property type="project" value="InterPro"/>
</dbReference>
<dbReference type="PANTHER" id="PTHR43267">
    <property type="entry name" value="TRNA THREONYLCARBAMOYLADENOSINE DEHYDRATASE"/>
    <property type="match status" value="1"/>
</dbReference>
<dbReference type="InterPro" id="IPR000594">
    <property type="entry name" value="ThiF_NAD_FAD-bd"/>
</dbReference>
<comment type="caution">
    <text evidence="2">The sequence shown here is derived from an EMBL/GenBank/DDBJ whole genome shotgun (WGS) entry which is preliminary data.</text>
</comment>
<dbReference type="PANTHER" id="PTHR43267:SF1">
    <property type="entry name" value="TRNA THREONYLCARBAMOYLADENOSINE DEHYDRATASE"/>
    <property type="match status" value="1"/>
</dbReference>
<gene>
    <name evidence="2" type="ORF">Z968_12255</name>
</gene>
<dbReference type="GO" id="GO:0061504">
    <property type="term" value="P:cyclic threonylcarbamoyladenosine biosynthetic process"/>
    <property type="evidence" value="ECO:0007669"/>
    <property type="project" value="TreeGrafter"/>
</dbReference>
<feature type="domain" description="THIF-type NAD/FAD binding fold" evidence="1">
    <location>
        <begin position="11"/>
        <end position="237"/>
    </location>
</feature>
<evidence type="ECO:0000313" key="2">
    <source>
        <dbReference type="EMBL" id="KGM94005.1"/>
    </source>
</evidence>
<dbReference type="EMBL" id="JENJ01000087">
    <property type="protein sequence ID" value="KGM94005.1"/>
    <property type="molecule type" value="Genomic_DNA"/>
</dbReference>
<protein>
    <submittedName>
        <fullName evidence="2">MoeB</fullName>
    </submittedName>
</protein>
<accession>A0A0A0I2U4</accession>
<dbReference type="Proteomes" id="UP000030012">
    <property type="component" value="Unassembled WGS sequence"/>
</dbReference>
<sequence length="245" mass="27134">MGNWLTRTEKILGVDNIETLKKSKVVILGVGGVGGFVTEGITRSGIGNIVLIDKDVVDESNINRQIIATTSTIGKSKVEVMKDRIKDINPECNVKSYKVFINQDNLGELIDLDTDYVIDAIDTVSSKIALAVWCEKNNINLISSMGTGNKLDPTKLQVSDIYKTKVCPLAKVMRRELKRLNVKHLKVVYSEELPIKPQVKEEEKNIRKQSPGSVSFVPSVAGLIIAGEVVKNLIKEDGKHDQEKY</sequence>
<dbReference type="RefSeq" id="WP_003368074.1">
    <property type="nucleotide sequence ID" value="NZ_JENJ01000087.1"/>
</dbReference>
<evidence type="ECO:0000313" key="3">
    <source>
        <dbReference type="Proteomes" id="UP000030012"/>
    </source>
</evidence>
<dbReference type="SUPFAM" id="SSF69572">
    <property type="entry name" value="Activating enzymes of the ubiquitin-like proteins"/>
    <property type="match status" value="1"/>
</dbReference>
<reference evidence="2 3" key="1">
    <citation type="submission" date="2014-01" db="EMBL/GenBank/DDBJ databases">
        <title>Plasmidome dynamics in the species complex Clostridium novyi sensu lato converts strains of independent lineages into distinctly different pathogens.</title>
        <authorList>
            <person name="Skarin H."/>
            <person name="Segerman B."/>
        </authorList>
    </citation>
    <scope>NUCLEOTIDE SEQUENCE [LARGE SCALE GENOMIC DNA]</scope>
    <source>
        <strain evidence="2 3">4552</strain>
    </source>
</reference>
<evidence type="ECO:0000259" key="1">
    <source>
        <dbReference type="Pfam" id="PF00899"/>
    </source>
</evidence>
<dbReference type="FunFam" id="3.40.50.720:FF:000141">
    <property type="entry name" value="tRNA threonylcarbamoyladenosine dehydratase"/>
    <property type="match status" value="1"/>
</dbReference>
<name>A0A0A0I2U4_CLONO</name>
<dbReference type="InterPro" id="IPR045886">
    <property type="entry name" value="ThiF/MoeB/HesA"/>
</dbReference>
<proteinExistence type="predicted"/>
<dbReference type="AlphaFoldDB" id="A0A0A0I2U4"/>
<dbReference type="InterPro" id="IPR035985">
    <property type="entry name" value="Ubiquitin-activating_enz"/>
</dbReference>
<dbReference type="CDD" id="cd00755">
    <property type="entry name" value="YgdL_like"/>
    <property type="match status" value="1"/>
</dbReference>
<dbReference type="Gene3D" id="3.40.50.720">
    <property type="entry name" value="NAD(P)-binding Rossmann-like Domain"/>
    <property type="match status" value="1"/>
</dbReference>
<dbReference type="GO" id="GO:0061503">
    <property type="term" value="F:tRNA threonylcarbamoyladenosine dehydratase"/>
    <property type="evidence" value="ECO:0007669"/>
    <property type="project" value="TreeGrafter"/>
</dbReference>
<organism evidence="2 3">
    <name type="scientific">Clostridium novyi A str. 4552</name>
    <dbReference type="NCBI Taxonomy" id="1444289"/>
    <lineage>
        <taxon>Bacteria</taxon>
        <taxon>Bacillati</taxon>
        <taxon>Bacillota</taxon>
        <taxon>Clostridia</taxon>
        <taxon>Eubacteriales</taxon>
        <taxon>Clostridiaceae</taxon>
        <taxon>Clostridium</taxon>
    </lineage>
</organism>